<dbReference type="PROSITE" id="PS51562">
    <property type="entry name" value="RNA_CAP0_MT"/>
    <property type="match status" value="1"/>
</dbReference>
<evidence type="ECO:0000256" key="6">
    <source>
        <dbReference type="SAM" id="Coils"/>
    </source>
</evidence>
<dbReference type="SUPFAM" id="SSF50249">
    <property type="entry name" value="Nucleic acid-binding proteins"/>
    <property type="match status" value="1"/>
</dbReference>
<dbReference type="SUPFAM" id="SSF56091">
    <property type="entry name" value="DNA ligase/mRNA capping enzyme, catalytic domain"/>
    <property type="match status" value="1"/>
</dbReference>
<dbReference type="GO" id="GO:0003723">
    <property type="term" value="F:RNA binding"/>
    <property type="evidence" value="ECO:0007669"/>
    <property type="project" value="UniProtKB-KW"/>
</dbReference>
<keyword evidence="5" id="KW-0694">RNA-binding</keyword>
<dbReference type="Gene3D" id="3.40.50.150">
    <property type="entry name" value="Vaccinia Virus protein VP39"/>
    <property type="match status" value="1"/>
</dbReference>
<dbReference type="EC" id="2.1.1.56" evidence="1"/>
<reference evidence="8" key="1">
    <citation type="journal article" date="2020" name="Nature">
        <title>Giant virus diversity and host interactions through global metagenomics.</title>
        <authorList>
            <person name="Schulz F."/>
            <person name="Roux S."/>
            <person name="Paez-Espino D."/>
            <person name="Jungbluth S."/>
            <person name="Walsh D.A."/>
            <person name="Denef V.J."/>
            <person name="McMahon K.D."/>
            <person name="Konstantinidis K.T."/>
            <person name="Eloe-Fadrosh E.A."/>
            <person name="Kyrpides N.C."/>
            <person name="Woyke T."/>
        </authorList>
    </citation>
    <scope>NUCLEOTIDE SEQUENCE</scope>
    <source>
        <strain evidence="8">GVMAG-M-3300023184-167</strain>
    </source>
</reference>
<feature type="domain" description="MRNA cap 0 methyltransferase" evidence="7">
    <location>
        <begin position="719"/>
        <end position="1024"/>
    </location>
</feature>
<dbReference type="EMBL" id="MN740006">
    <property type="protein sequence ID" value="QHT83168.1"/>
    <property type="molecule type" value="Genomic_DNA"/>
</dbReference>
<dbReference type="GO" id="GO:0005524">
    <property type="term" value="F:ATP binding"/>
    <property type="evidence" value="ECO:0007669"/>
    <property type="project" value="InterPro"/>
</dbReference>
<keyword evidence="2" id="KW-0489">Methyltransferase</keyword>
<dbReference type="GO" id="GO:0005634">
    <property type="term" value="C:nucleus"/>
    <property type="evidence" value="ECO:0007669"/>
    <property type="project" value="TreeGrafter"/>
</dbReference>
<proteinExistence type="predicted"/>
<sequence>MERVTVSQLVEDYLSLLPKRIDYNLTLELEAKLTNGKIPLSKIDYNNIIAKLIGKNYKCKDSEGTLMLRMSMEELNKKTGRFQMSYIRVEIEGQSIRDYCKTNEISPLLNNGGEIQLVEKSNIINNKKYFSAINDDYNLKVDLRGEKVINKDSQKGINFVENWRESKKTYRLINRVEFRQEDNPCIVHLSIVKQQYTPSFTLQQSNLFDLSENYEVEIEIDNSLALSDREKTKDIFKKTIQDVLCGIQNTDFPISIREKENVLKEYYRLINQKQEDKVPRYLYNSHQFIGPSSVTLHQKHIIEPNDNIKAPNIRINYTVTEKTDGDRCLLFISDRKIYFINNRMNVTFSGCLHKTRSYNNTIIDGEYVRFDKKNNLLNAFYAFDIYFLYGEDVRDQPFFVDEVFDDLNKTEGLCRYGDLAVFMTRDLNPIPFVESESCVKFYVKTFYPKVRGQTIFESCNEINKRIDLFEYNTDGLVFTPMDLGVGSVGELDRSGKVIIPNTKTTWIYSLKWKPEKYNTVDFLVTTKKNDSNEDEVTPIFLEGTDLTKNVQIEYYKTLVLRCGYSQKKHGYLNPWKDLLEDKVVTGREDEYKPVRFFPTEPSDVNAGLVHMPLKKDSKGSYVMKTEEDDVFQDNTIVEFYYNKNDSEFCRWKPLRLRYDKTADFKHTGKNFGNDYAIANDNWHSINRPVTEKMIYHGEDIPSLYTIEESVYYNTSGSTNFLKNLRKFHNVVKTKLMNVAKRNDILIDYACGKGGDLPKWERAKLFFVFGIDISKDNLENRLDGSCARYLNMKKNVREIPGALFVLGDASRNIKTNDAMLDDKSKIITSAVFGKIPKKNLDKTVDEYYGVGKNGFDVSSCQFAIHYMFKDKISLVRFLQNVSECTKVNGYFIGTCYDGETIFHELQRKKMNESLVIKNDGIKIWSITKKYEETTFAPDETSVGFKISVFQESINNEIDEYLVNFSYLVFLIEKFGFTLISRKEAESFGLKNGTNMFRSLYDQRDNLSTDEKKISFLNRYFIFKKVFHVNTQELTKILLNEEVEVEKEPAKKKEKIMEEDVPELNIEKLVQEIEAEPKTDVIKIKKAKICQCINANGVRCTNKVKVTKENPNSKYCGLHTNCKNEPDVPNLQNEDVDKVIIKAKRSEKNICQCKKANGEACTNKVKVTKENPNSKYCGLHTNCKNPTQAQEIQAELEEAQEEAQKEVQEIQAELEAQEVKEVAELEAAQEVKEVQEVAEVAELEAQDEPVEDIPNKIIIKTKRAKKETEGKTKRVIKICECMKANGERCSAKARPDSKYCGTHANCKKPMN</sequence>
<keyword evidence="4" id="KW-0949">S-adenosyl-L-methionine</keyword>
<feature type="coiled-coil region" evidence="6">
    <location>
        <begin position="1187"/>
        <end position="1218"/>
    </location>
</feature>
<evidence type="ECO:0000256" key="3">
    <source>
        <dbReference type="ARBA" id="ARBA00022679"/>
    </source>
</evidence>
<name>A0A6C0HR25_9ZZZZ</name>
<dbReference type="InterPro" id="IPR004971">
    <property type="entry name" value="mRNA_G-N7_MeTrfase_dom"/>
</dbReference>
<dbReference type="SUPFAM" id="SSF53335">
    <property type="entry name" value="S-adenosyl-L-methionine-dependent methyltransferases"/>
    <property type="match status" value="1"/>
</dbReference>
<dbReference type="InterPro" id="IPR012340">
    <property type="entry name" value="NA-bd_OB-fold"/>
</dbReference>
<dbReference type="GO" id="GO:0004482">
    <property type="term" value="F:mRNA 5'-cap (guanine-N7-)-methyltransferase activity"/>
    <property type="evidence" value="ECO:0007669"/>
    <property type="project" value="UniProtKB-EC"/>
</dbReference>
<keyword evidence="3" id="KW-0808">Transferase</keyword>
<evidence type="ECO:0000256" key="4">
    <source>
        <dbReference type="ARBA" id="ARBA00022691"/>
    </source>
</evidence>
<accession>A0A6C0HR25</accession>
<dbReference type="PANTHER" id="PTHR12189:SF2">
    <property type="entry name" value="MRNA CAP GUANINE-N7 METHYLTRANSFERASE"/>
    <property type="match status" value="1"/>
</dbReference>
<organism evidence="8">
    <name type="scientific">viral metagenome</name>
    <dbReference type="NCBI Taxonomy" id="1070528"/>
    <lineage>
        <taxon>unclassified sequences</taxon>
        <taxon>metagenomes</taxon>
        <taxon>organismal metagenomes</taxon>
    </lineage>
</organism>
<dbReference type="Pfam" id="PF03291">
    <property type="entry name" value="mRNA_G-N7_MeTrfase"/>
    <property type="match status" value="1"/>
</dbReference>
<evidence type="ECO:0000259" key="7">
    <source>
        <dbReference type="PROSITE" id="PS51562"/>
    </source>
</evidence>
<evidence type="ECO:0000256" key="1">
    <source>
        <dbReference type="ARBA" id="ARBA00011926"/>
    </source>
</evidence>
<dbReference type="Gene3D" id="2.40.50.140">
    <property type="entry name" value="Nucleic acid-binding proteins"/>
    <property type="match status" value="1"/>
</dbReference>
<evidence type="ECO:0000256" key="2">
    <source>
        <dbReference type="ARBA" id="ARBA00022603"/>
    </source>
</evidence>
<dbReference type="PANTHER" id="PTHR12189">
    <property type="entry name" value="MRNA GUANINE-7- METHYLTRANSFERASE"/>
    <property type="match status" value="1"/>
</dbReference>
<dbReference type="InterPro" id="IPR001339">
    <property type="entry name" value="mRNA_cap_enzyme_adenylation"/>
</dbReference>
<dbReference type="GO" id="GO:0004484">
    <property type="term" value="F:mRNA guanylyltransferase activity"/>
    <property type="evidence" value="ECO:0007669"/>
    <property type="project" value="InterPro"/>
</dbReference>
<evidence type="ECO:0000256" key="5">
    <source>
        <dbReference type="ARBA" id="ARBA00022884"/>
    </source>
</evidence>
<protein>
    <recommendedName>
        <fullName evidence="1">mRNA (guanine-N(7))-methyltransferase</fullName>
        <ecNumber evidence="1">2.1.1.56</ecNumber>
    </recommendedName>
</protein>
<evidence type="ECO:0000313" key="8">
    <source>
        <dbReference type="EMBL" id="QHT83168.1"/>
    </source>
</evidence>
<dbReference type="Gene3D" id="3.30.470.30">
    <property type="entry name" value="DNA ligase/mRNA capping enzyme"/>
    <property type="match status" value="1"/>
</dbReference>
<keyword evidence="6" id="KW-0175">Coiled coil</keyword>
<dbReference type="Pfam" id="PF01331">
    <property type="entry name" value="mRNA_cap_enzyme"/>
    <property type="match status" value="1"/>
</dbReference>
<dbReference type="InterPro" id="IPR029063">
    <property type="entry name" value="SAM-dependent_MTases_sf"/>
</dbReference>
<dbReference type="InterPro" id="IPR039753">
    <property type="entry name" value="RG7MT1"/>
</dbReference>